<evidence type="ECO:0000256" key="3">
    <source>
        <dbReference type="ARBA" id="ARBA00022801"/>
    </source>
</evidence>
<keyword evidence="3" id="KW-0378">Hydrolase</keyword>
<keyword evidence="2" id="KW-0479">Metal-binding</keyword>
<dbReference type="Gene3D" id="3.20.20.370">
    <property type="entry name" value="Glycoside hydrolase/deacetylase"/>
    <property type="match status" value="1"/>
</dbReference>
<dbReference type="GO" id="GO:0016787">
    <property type="term" value="F:hydrolase activity"/>
    <property type="evidence" value="ECO:0007669"/>
    <property type="project" value="UniProtKB-KW"/>
</dbReference>
<sequence>MRTSLISICFLLLSGLLGNAQEKSIAGRLGYPANTKLLILHADDLGVAHSENVASISALEHGPLNSASIMVPCPWFPEIASYARKNKAKDFGLHMTLTSEWKNYKWGPVTSKDSVSSLINDNGYFYSAVDSLQNYADPKEVEIELRNQVKKAYTFGIDVTHLDAHMGAAASTPEFVVAYMRVGEEFGLPVLLDNRVYAMENYDVKSILEAKTVVVDTILSMEPETYGQGAKQVYSNLLKNLEPGLTFLLLHPAFDNAEMKAVTIDHPEYGSEWRQSDYDFLMDKESAEIIKAQKIKMITWRELRDKITRAE</sequence>
<proteinExistence type="predicted"/>
<organism evidence="6">
    <name type="scientific">marine sediment metagenome</name>
    <dbReference type="NCBI Taxonomy" id="412755"/>
    <lineage>
        <taxon>unclassified sequences</taxon>
        <taxon>metagenomes</taxon>
        <taxon>ecological metagenomes</taxon>
    </lineage>
</organism>
<evidence type="ECO:0000256" key="4">
    <source>
        <dbReference type="ARBA" id="ARBA00022842"/>
    </source>
</evidence>
<evidence type="ECO:0000256" key="2">
    <source>
        <dbReference type="ARBA" id="ARBA00022723"/>
    </source>
</evidence>
<keyword evidence="4" id="KW-0460">Magnesium</keyword>
<comment type="caution">
    <text evidence="6">The sequence shown here is derived from an EMBL/GenBank/DDBJ whole genome shotgun (WGS) entry which is preliminary data.</text>
</comment>
<dbReference type="InterPro" id="IPR011330">
    <property type="entry name" value="Glyco_hydro/deAcase_b/a-brl"/>
</dbReference>
<evidence type="ECO:0000256" key="1">
    <source>
        <dbReference type="ARBA" id="ARBA00001946"/>
    </source>
</evidence>
<comment type="cofactor">
    <cofactor evidence="1">
        <name>Mg(2+)</name>
        <dbReference type="ChEBI" id="CHEBI:18420"/>
    </cofactor>
</comment>
<dbReference type="InterPro" id="IPR006879">
    <property type="entry name" value="YdjC-like"/>
</dbReference>
<dbReference type="SUPFAM" id="SSF88713">
    <property type="entry name" value="Glycoside hydrolase/deacetylase"/>
    <property type="match status" value="1"/>
</dbReference>
<keyword evidence="5" id="KW-0119">Carbohydrate metabolism</keyword>
<name>A0A0F9NSN4_9ZZZZ</name>
<gene>
    <name evidence="6" type="ORF">LCGC14_1224460</name>
</gene>
<reference evidence="6" key="1">
    <citation type="journal article" date="2015" name="Nature">
        <title>Complex archaea that bridge the gap between prokaryotes and eukaryotes.</title>
        <authorList>
            <person name="Spang A."/>
            <person name="Saw J.H."/>
            <person name="Jorgensen S.L."/>
            <person name="Zaremba-Niedzwiedzka K."/>
            <person name="Martijn J."/>
            <person name="Lind A.E."/>
            <person name="van Eijk R."/>
            <person name="Schleper C."/>
            <person name="Guy L."/>
            <person name="Ettema T.J."/>
        </authorList>
    </citation>
    <scope>NUCLEOTIDE SEQUENCE</scope>
</reference>
<protein>
    <recommendedName>
        <fullName evidence="7">ChbG/HpnK family deacetylase</fullName>
    </recommendedName>
</protein>
<dbReference type="GO" id="GO:0019213">
    <property type="term" value="F:deacetylase activity"/>
    <property type="evidence" value="ECO:0007669"/>
    <property type="project" value="TreeGrafter"/>
</dbReference>
<dbReference type="PANTHER" id="PTHR31609:SF1">
    <property type="entry name" value="CARBOHYDRATE DEACETYLASE"/>
    <property type="match status" value="1"/>
</dbReference>
<evidence type="ECO:0008006" key="7">
    <source>
        <dbReference type="Google" id="ProtNLM"/>
    </source>
</evidence>
<evidence type="ECO:0000256" key="5">
    <source>
        <dbReference type="ARBA" id="ARBA00023277"/>
    </source>
</evidence>
<dbReference type="CDD" id="cd10802">
    <property type="entry name" value="YdjC_TTHB029_like"/>
    <property type="match status" value="1"/>
</dbReference>
<dbReference type="AlphaFoldDB" id="A0A0F9NSN4"/>
<dbReference type="Pfam" id="PF04794">
    <property type="entry name" value="YdjC"/>
    <property type="match status" value="1"/>
</dbReference>
<dbReference type="GO" id="GO:0005975">
    <property type="term" value="P:carbohydrate metabolic process"/>
    <property type="evidence" value="ECO:0007669"/>
    <property type="project" value="InterPro"/>
</dbReference>
<dbReference type="PANTHER" id="PTHR31609">
    <property type="entry name" value="YDJC DEACETYLASE FAMILY MEMBER"/>
    <property type="match status" value="1"/>
</dbReference>
<dbReference type="EMBL" id="LAZR01006480">
    <property type="protein sequence ID" value="KKM91840.1"/>
    <property type="molecule type" value="Genomic_DNA"/>
</dbReference>
<accession>A0A0F9NSN4</accession>
<dbReference type="GO" id="GO:0046872">
    <property type="term" value="F:metal ion binding"/>
    <property type="evidence" value="ECO:0007669"/>
    <property type="project" value="UniProtKB-KW"/>
</dbReference>
<evidence type="ECO:0000313" key="6">
    <source>
        <dbReference type="EMBL" id="KKM91840.1"/>
    </source>
</evidence>